<dbReference type="Pfam" id="PF00418">
    <property type="entry name" value="Tubulin-binding"/>
    <property type="match status" value="3"/>
</dbReference>
<dbReference type="Proteomes" id="UP000502823">
    <property type="component" value="Unassembled WGS sequence"/>
</dbReference>
<name>A0A6L2P9P6_COPFO</name>
<evidence type="ECO:0000256" key="5">
    <source>
        <dbReference type="ARBA" id="ARBA00023212"/>
    </source>
</evidence>
<organism evidence="8 9">
    <name type="scientific">Coptotermes formosanus</name>
    <name type="common">Formosan subterranean termite</name>
    <dbReference type="NCBI Taxonomy" id="36987"/>
    <lineage>
        <taxon>Eukaryota</taxon>
        <taxon>Metazoa</taxon>
        <taxon>Ecdysozoa</taxon>
        <taxon>Arthropoda</taxon>
        <taxon>Hexapoda</taxon>
        <taxon>Insecta</taxon>
        <taxon>Pterygota</taxon>
        <taxon>Neoptera</taxon>
        <taxon>Polyneoptera</taxon>
        <taxon>Dictyoptera</taxon>
        <taxon>Blattodea</taxon>
        <taxon>Blattoidea</taxon>
        <taxon>Termitoidae</taxon>
        <taxon>Rhinotermitidae</taxon>
        <taxon>Coptotermes</taxon>
    </lineage>
</organism>
<feature type="compositionally biased region" description="Basic and acidic residues" evidence="7">
    <location>
        <begin position="917"/>
        <end position="937"/>
    </location>
</feature>
<keyword evidence="4" id="KW-0677">Repeat</keyword>
<feature type="compositionally biased region" description="Polar residues" evidence="7">
    <location>
        <begin position="939"/>
        <end position="951"/>
    </location>
</feature>
<comment type="caution">
    <text evidence="8">The sequence shown here is derived from an EMBL/GenBank/DDBJ whole genome shotgun (WGS) entry which is preliminary data.</text>
</comment>
<dbReference type="OrthoDB" id="9378527at2759"/>
<protein>
    <recommendedName>
        <fullName evidence="6">Microtubule-associated protein</fullName>
    </recommendedName>
</protein>
<dbReference type="InterPro" id="IPR001084">
    <property type="entry name" value="MAP_tubulin-bd_rpt"/>
</dbReference>
<dbReference type="GO" id="GO:0043005">
    <property type="term" value="C:neuron projection"/>
    <property type="evidence" value="ECO:0007669"/>
    <property type="project" value="TreeGrafter"/>
</dbReference>
<dbReference type="PROSITE" id="PS00229">
    <property type="entry name" value="TAU_MAP_1"/>
    <property type="match status" value="1"/>
</dbReference>
<feature type="compositionally biased region" description="Basic and acidic residues" evidence="7">
    <location>
        <begin position="396"/>
        <end position="405"/>
    </location>
</feature>
<accession>A0A6L2P9P6</accession>
<dbReference type="GO" id="GO:0000226">
    <property type="term" value="P:microtubule cytoskeleton organization"/>
    <property type="evidence" value="ECO:0007669"/>
    <property type="project" value="TreeGrafter"/>
</dbReference>
<evidence type="ECO:0000313" key="9">
    <source>
        <dbReference type="Proteomes" id="UP000502823"/>
    </source>
</evidence>
<dbReference type="PANTHER" id="PTHR11501">
    <property type="entry name" value="MICROTUBULE-ASSOCIATED PROTEIN"/>
    <property type="match status" value="1"/>
</dbReference>
<keyword evidence="2 6" id="KW-0963">Cytoplasm</keyword>
<keyword evidence="3" id="KW-0597">Phosphoprotein</keyword>
<feature type="compositionally biased region" description="Basic and acidic residues" evidence="7">
    <location>
        <begin position="496"/>
        <end position="507"/>
    </location>
</feature>
<gene>
    <name evidence="8" type="ORF">Cfor_02054</name>
</gene>
<feature type="compositionally biased region" description="Polar residues" evidence="7">
    <location>
        <begin position="40"/>
        <end position="50"/>
    </location>
</feature>
<feature type="compositionally biased region" description="Basic and acidic residues" evidence="7">
    <location>
        <begin position="597"/>
        <end position="615"/>
    </location>
</feature>
<feature type="compositionally biased region" description="Basic and acidic residues" evidence="7">
    <location>
        <begin position="638"/>
        <end position="823"/>
    </location>
</feature>
<evidence type="ECO:0000256" key="4">
    <source>
        <dbReference type="ARBA" id="ARBA00022737"/>
    </source>
</evidence>
<keyword evidence="9" id="KW-1185">Reference proteome</keyword>
<evidence type="ECO:0000256" key="1">
    <source>
        <dbReference type="ARBA" id="ARBA00004245"/>
    </source>
</evidence>
<evidence type="ECO:0000256" key="2">
    <source>
        <dbReference type="ARBA" id="ARBA00022490"/>
    </source>
</evidence>
<feature type="compositionally biased region" description="Basic and acidic residues" evidence="7">
    <location>
        <begin position="550"/>
        <end position="566"/>
    </location>
</feature>
<feature type="compositionally biased region" description="Pro residues" evidence="7">
    <location>
        <begin position="1"/>
        <end position="11"/>
    </location>
</feature>
<feature type="non-terminal residue" evidence="8">
    <location>
        <position position="1"/>
    </location>
</feature>
<keyword evidence="6" id="KW-0493">Microtubule</keyword>
<proteinExistence type="predicted"/>
<feature type="compositionally biased region" description="Basic and acidic residues" evidence="7">
    <location>
        <begin position="446"/>
        <end position="487"/>
    </location>
</feature>
<dbReference type="GO" id="GO:0031175">
    <property type="term" value="P:neuron projection development"/>
    <property type="evidence" value="ECO:0007669"/>
    <property type="project" value="TreeGrafter"/>
</dbReference>
<dbReference type="EMBL" id="BLKM01000110">
    <property type="protein sequence ID" value="GFG29019.1"/>
    <property type="molecule type" value="Genomic_DNA"/>
</dbReference>
<evidence type="ECO:0000313" key="8">
    <source>
        <dbReference type="EMBL" id="GFG29019.1"/>
    </source>
</evidence>
<feature type="region of interest" description="Disordered" evidence="7">
    <location>
        <begin position="1"/>
        <end position="84"/>
    </location>
</feature>
<evidence type="ECO:0000256" key="6">
    <source>
        <dbReference type="RuleBase" id="RU000686"/>
    </source>
</evidence>
<dbReference type="PANTHER" id="PTHR11501:SF18">
    <property type="entry name" value="MICROTUBULE-ASSOCIATED PROTEIN"/>
    <property type="match status" value="1"/>
</dbReference>
<reference evidence="9" key="1">
    <citation type="submission" date="2020-01" db="EMBL/GenBank/DDBJ databases">
        <title>Draft genome sequence of the Termite Coptotermes fromosanus.</title>
        <authorList>
            <person name="Itakura S."/>
            <person name="Yosikawa Y."/>
            <person name="Umezawa K."/>
        </authorList>
    </citation>
    <scope>NUCLEOTIDE SEQUENCE [LARGE SCALE GENOMIC DNA]</scope>
</reference>
<feature type="compositionally biased region" description="Basic and acidic residues" evidence="7">
    <location>
        <begin position="521"/>
        <end position="538"/>
    </location>
</feature>
<dbReference type="PROSITE" id="PS51491">
    <property type="entry name" value="TAU_MAP_2"/>
    <property type="match status" value="3"/>
</dbReference>
<dbReference type="InParanoid" id="A0A6L2P9P6"/>
<dbReference type="InterPro" id="IPR027324">
    <property type="entry name" value="MAP2/MAP4/Tau"/>
</dbReference>
<feature type="compositionally biased region" description="Basic and acidic residues" evidence="7">
    <location>
        <begin position="428"/>
        <end position="439"/>
    </location>
</feature>
<feature type="region of interest" description="Disordered" evidence="7">
    <location>
        <begin position="550"/>
        <end position="1035"/>
    </location>
</feature>
<feature type="compositionally biased region" description="Pro residues" evidence="7">
    <location>
        <begin position="64"/>
        <end position="84"/>
    </location>
</feature>
<sequence length="1151" mass="126377">VKLVTPVPPPPHLRRNDSRGALNVVRPPLRPPLLRRIDSRTSLAPGSFQQPRPVRAPFIRPPFNGTPPRPPEPGFRPLPPGIRPSPRPYLSQPPFRDGLVTSVEGGFVGVEASNLQQQVYLNNSDQKSLDPEHKQNILSFVKSRTHSMEHPNQVDDFDRPVSRTGGDMFSVNGHLKETQQKSPEPQKVPSAPAKIHPVAPLDQKVPVPTQSVPSESQNPLPFAGKVPPMIASELERPPLATYSVVGPDFQRPISAISNVDAGEFHKLPSAASGVISAELQMPPPATSSAISAAHERPLSAASRVITAEIERPQPIVRKPESSKVMNGVAVKPAEDVKKGHAGGAEKQEDDDNDVIIMKSPGTMSSSSEEVVAGGKPTGAATDEGQQGGKPVSVESRFAENMRFEVKASTVADTKNCPKKQELEESEGKEDVLKKIDEKNISGNEGKVMESKEEESPKKEHLRDEEIVRRSTEILKDSWKKESEKTVEDNEMSANKQIEEETTKKKESLSTALDITSQTAGIKDKKPADWTGEETRKNTEQAIKEITLKSEESVKKEIEKGNNRKEAVCSNNELSLKEQKGVPPENVAELSKKGSVKTPEKEVEVKEGFKKEEGKNEFSSNLRENESVRTGASPSVDAEVVKKESTQQKDQSKDETSGESYKKPVEETKTGSPRKEETKETGRREESLTKENETETLEKSRKEKEEELMKGRPKKEEGREDSLKKAIEDIKDSPKKENKNEIEKYSEASTKESPKQKPETLITKEEQSLKNEGEIFQKKEEETEIVKKAESLKKETNNYVEEKASTKETKNQPEEKKSENKFPLKDVTSSYGVENESLRPGSVSPALPKSTTPNKSKSTSEPESTTTKKTSSTPEPPTCTPKKLTATITPEPQGERSPRTKTPKDLGESKPKRRCVKKRESQSLDEVAKKQDGDHDSGVDESTQGNEPTTNGEIHKSPTKIPKKPAGGVTSPIKSPVKTSAKPKTPDTAGSAAQQDKKKVPMNKVQVGSAPSPNLKTVRSKIGSLDNASYKPGGGKVKIENRKVDFSKTQPKIAAKNETYVPGGGDKKIQQVKLAWNAKSKVGSLENATHKPGGGDKKIETVKLDFKDKAKPKIGSKENVKHQPGGGAVKVCIRFIIAYIWVGDRDMCQTVF</sequence>
<comment type="subcellular location">
    <subcellularLocation>
        <location evidence="1 6">Cytoplasm</location>
        <location evidence="1 6">Cytoskeleton</location>
    </subcellularLocation>
</comment>
<feature type="compositionally biased region" description="Polar residues" evidence="7">
    <location>
        <begin position="508"/>
        <end position="519"/>
    </location>
</feature>
<feature type="compositionally biased region" description="Low complexity" evidence="7">
    <location>
        <begin position="847"/>
        <end position="872"/>
    </location>
</feature>
<feature type="region of interest" description="Disordered" evidence="7">
    <location>
        <begin position="323"/>
        <end position="538"/>
    </location>
</feature>
<feature type="compositionally biased region" description="Basic and acidic residues" evidence="7">
    <location>
        <begin position="332"/>
        <end position="346"/>
    </location>
</feature>
<dbReference type="GO" id="GO:0005874">
    <property type="term" value="C:microtubule"/>
    <property type="evidence" value="ECO:0007669"/>
    <property type="project" value="UniProtKB-KW"/>
</dbReference>
<dbReference type="GO" id="GO:0008017">
    <property type="term" value="F:microtubule binding"/>
    <property type="evidence" value="ECO:0007669"/>
    <property type="project" value="InterPro"/>
</dbReference>
<evidence type="ECO:0000256" key="7">
    <source>
        <dbReference type="SAM" id="MobiDB-lite"/>
    </source>
</evidence>
<evidence type="ECO:0000256" key="3">
    <source>
        <dbReference type="ARBA" id="ARBA00022553"/>
    </source>
</evidence>
<feature type="compositionally biased region" description="Basic and acidic residues" evidence="7">
    <location>
        <begin position="892"/>
        <end position="909"/>
    </location>
</feature>
<keyword evidence="5 6" id="KW-0206">Cytoskeleton</keyword>
<dbReference type="AlphaFoldDB" id="A0A6L2P9P6"/>